<dbReference type="PATRIC" id="fig|1619313.3.peg.936"/>
<dbReference type="KEGG" id="ege:EM595_0897"/>
<gene>
    <name evidence="2" type="ORF">EM595_0897</name>
</gene>
<protein>
    <submittedName>
        <fullName evidence="2">Putative membrane protein</fullName>
    </submittedName>
</protein>
<feature type="transmembrane region" description="Helical" evidence="1">
    <location>
        <begin position="12"/>
        <end position="38"/>
    </location>
</feature>
<proteinExistence type="predicted"/>
<reference evidence="3" key="1">
    <citation type="submission" date="2015-11" db="EMBL/GenBank/DDBJ databases">
        <authorList>
            <person name="Blom J."/>
        </authorList>
    </citation>
    <scope>NUCLEOTIDE SEQUENCE [LARGE SCALE GENOMIC DNA]</scope>
</reference>
<dbReference type="RefSeq" id="WP_067428255.1">
    <property type="nucleotide sequence ID" value="NZ_JACSXD010000004.1"/>
</dbReference>
<evidence type="ECO:0000256" key="1">
    <source>
        <dbReference type="SAM" id="Phobius"/>
    </source>
</evidence>
<evidence type="ECO:0000313" key="3">
    <source>
        <dbReference type="Proteomes" id="UP000059419"/>
    </source>
</evidence>
<dbReference type="AlphaFoldDB" id="A0A0U5E7J6"/>
<organism evidence="2 3">
    <name type="scientific">Duffyella gerundensis</name>
    <dbReference type="NCBI Taxonomy" id="1619313"/>
    <lineage>
        <taxon>Bacteria</taxon>
        <taxon>Pseudomonadati</taxon>
        <taxon>Pseudomonadota</taxon>
        <taxon>Gammaproteobacteria</taxon>
        <taxon>Enterobacterales</taxon>
        <taxon>Erwiniaceae</taxon>
        <taxon>Duffyella</taxon>
    </lineage>
</organism>
<name>A0A0U5E7J6_9GAMM</name>
<dbReference type="Proteomes" id="UP000059419">
    <property type="component" value="Chromosome 1"/>
</dbReference>
<keyword evidence="1" id="KW-0812">Transmembrane</keyword>
<keyword evidence="3" id="KW-1185">Reference proteome</keyword>
<sequence length="65" mass="7279">MAAEEVFKINLLNVFTIFFALPLCCLGLFSACSVLLLVKLQFATTQYRRHLFTGQDFNNADEACG</sequence>
<keyword evidence="1" id="KW-0472">Membrane</keyword>
<evidence type="ECO:0000313" key="2">
    <source>
        <dbReference type="EMBL" id="CUU23133.1"/>
    </source>
</evidence>
<keyword evidence="1" id="KW-1133">Transmembrane helix</keyword>
<dbReference type="EMBL" id="LN907827">
    <property type="protein sequence ID" value="CUU23133.1"/>
    <property type="molecule type" value="Genomic_DNA"/>
</dbReference>
<accession>A0A0U5E7J6</accession>